<evidence type="ECO:0000256" key="1">
    <source>
        <dbReference type="ARBA" id="ARBA00010406"/>
    </source>
</evidence>
<gene>
    <name evidence="11" type="primary">nrdA</name>
    <name evidence="11" type="ORF">TRFO_25002</name>
</gene>
<evidence type="ECO:0000313" key="12">
    <source>
        <dbReference type="Proteomes" id="UP000179807"/>
    </source>
</evidence>
<dbReference type="VEuPathDB" id="TrichDB:TRFO_25002"/>
<keyword evidence="3" id="KW-0021">Allosteric enzyme</keyword>
<protein>
    <recommendedName>
        <fullName evidence="2 9">Ribonucleoside-diphosphate reductase</fullName>
        <ecNumber evidence="2 9">1.17.4.1</ecNumber>
    </recommendedName>
</protein>
<dbReference type="Gene3D" id="3.20.70.20">
    <property type="match status" value="1"/>
</dbReference>
<dbReference type="Pfam" id="PF03477">
    <property type="entry name" value="ATP-cone"/>
    <property type="match status" value="1"/>
</dbReference>
<evidence type="ECO:0000256" key="4">
    <source>
        <dbReference type="ARBA" id="ARBA00022741"/>
    </source>
</evidence>
<sequence length="773" mass="88417">MFVVKRRTNAKQEFDIKKIEQTIEAASANLTGISQSKIIDQAAKQIFNGISTKQIQKILIKITSDFISEDNSNYQYVAGNLMINKLRKDVWNSSLPTESLYQRIKYRAEALHIYDPIILEKFTENEVNLIENEIVKYERDYILTYSGVRQFNDKYLVQNRKTKDIFELPQEANILVCMYMFKDKDKEPNHLRFNLIKQMYDKLSTFVISLPTPIYSGVRTNMRQFSSCCVLDCGDNMNSILSSNYIIGLATSKRYGIGLNVGRIRGNGASISNGTVIHPGIVPLLKMFEATTKGFVKDGVRGGGGTISFPFWHWEVQTLLELKNNKGVAENRVRSLDYSIGLNKFFLSKALKNEMITLFSSEDVPLLTNDYRHTHEEFINIYTNYENMEGIRKKKILALDLLKKIATERFETGRIYVYFMDNMNHYGVFKESIFCSNLCQEIALPTVPATVLDGKGLISVCILSCINVGRLQNFKELEEICEICVRFLDEMIDYQEYDFPQIKESAEKYRPLGIGVSDLFHLLARNHLVYNSQECLHFVHRLFEHFQFYLLKASCLIAKEKGKCECFDRSKYSSGYLPIDSNSYKKSIDSFGVFPLECDWENLRKNIKQYGLRNTCLSAIPPTASSSSISNSTPGIDPPKSPVTTKMSKYGTFKQIPPEYELYKDFYTFQKDINTTEYFKMIGIIQKFIDQGISTNSFYLNEKEVSLGDVIKEITTAYSYGLKSLYYLNSNKGTDNDVRAVMSKTGIKAYSHDDLHNANDDSMDGCAGGSCQV</sequence>
<keyword evidence="12" id="KW-1185">Reference proteome</keyword>
<dbReference type="OrthoDB" id="3000483at2759"/>
<dbReference type="InterPro" id="IPR013346">
    <property type="entry name" value="NrdE_NrdA_C"/>
</dbReference>
<dbReference type="RefSeq" id="XP_068360032.1">
    <property type="nucleotide sequence ID" value="XM_068504073.1"/>
</dbReference>
<comment type="catalytic activity">
    <reaction evidence="9">
        <text>a 2'-deoxyribonucleoside 5'-diphosphate + [thioredoxin]-disulfide + H2O = a ribonucleoside 5'-diphosphate + [thioredoxin]-dithiol</text>
        <dbReference type="Rhea" id="RHEA:23252"/>
        <dbReference type="Rhea" id="RHEA-COMP:10698"/>
        <dbReference type="Rhea" id="RHEA-COMP:10700"/>
        <dbReference type="ChEBI" id="CHEBI:15377"/>
        <dbReference type="ChEBI" id="CHEBI:29950"/>
        <dbReference type="ChEBI" id="CHEBI:50058"/>
        <dbReference type="ChEBI" id="CHEBI:57930"/>
        <dbReference type="ChEBI" id="CHEBI:73316"/>
        <dbReference type="EC" id="1.17.4.1"/>
    </reaction>
</comment>
<evidence type="ECO:0000256" key="8">
    <source>
        <dbReference type="PROSITE-ProRule" id="PRU00492"/>
    </source>
</evidence>
<dbReference type="PANTHER" id="PTHR11573:SF6">
    <property type="entry name" value="RIBONUCLEOSIDE-DIPHOSPHATE REDUCTASE LARGE SUBUNIT"/>
    <property type="match status" value="1"/>
</dbReference>
<dbReference type="SUPFAM" id="SSF48168">
    <property type="entry name" value="R1 subunit of ribonucleotide reductase, N-terminal domain"/>
    <property type="match status" value="1"/>
</dbReference>
<dbReference type="AlphaFoldDB" id="A0A1J4K7N1"/>
<evidence type="ECO:0000256" key="2">
    <source>
        <dbReference type="ARBA" id="ARBA00012274"/>
    </source>
</evidence>
<keyword evidence="7 9" id="KW-0215">Deoxyribonucleotide synthesis</keyword>
<evidence type="ECO:0000259" key="10">
    <source>
        <dbReference type="PROSITE" id="PS51161"/>
    </source>
</evidence>
<dbReference type="PROSITE" id="PS51161">
    <property type="entry name" value="ATP_CONE"/>
    <property type="match status" value="1"/>
</dbReference>
<dbReference type="InterPro" id="IPR039718">
    <property type="entry name" value="Rrm1"/>
</dbReference>
<dbReference type="InterPro" id="IPR005144">
    <property type="entry name" value="ATP-cone_dom"/>
</dbReference>
<dbReference type="PRINTS" id="PR01183">
    <property type="entry name" value="RIBORDTASEM1"/>
</dbReference>
<dbReference type="InterPro" id="IPR008926">
    <property type="entry name" value="RNR_R1-su_N"/>
</dbReference>
<accession>A0A1J4K7N1</accession>
<dbReference type="Pfam" id="PF02867">
    <property type="entry name" value="Ribonuc_red_lgC"/>
    <property type="match status" value="1"/>
</dbReference>
<comment type="caution">
    <text evidence="11">The sequence shown here is derived from an EMBL/GenBank/DDBJ whole genome shotgun (WGS) entry which is preliminary data.</text>
</comment>
<comment type="function">
    <text evidence="9">Provides the precursors necessary for DNA synthesis. Catalyzes the biosynthesis of deoxyribonucleotides from the corresponding ribonucleotides.</text>
</comment>
<evidence type="ECO:0000313" key="11">
    <source>
        <dbReference type="EMBL" id="OHT06896.1"/>
    </source>
</evidence>
<feature type="domain" description="ATP-cone" evidence="10">
    <location>
        <begin position="1"/>
        <end position="92"/>
    </location>
</feature>
<dbReference type="PANTHER" id="PTHR11573">
    <property type="entry name" value="RIBONUCLEOSIDE-DIPHOSPHATE REDUCTASE LARGE CHAIN"/>
    <property type="match status" value="1"/>
</dbReference>
<name>A0A1J4K7N1_9EUKA</name>
<evidence type="ECO:0000256" key="6">
    <source>
        <dbReference type="ARBA" id="ARBA00023002"/>
    </source>
</evidence>
<reference evidence="11" key="1">
    <citation type="submission" date="2016-10" db="EMBL/GenBank/DDBJ databases">
        <authorList>
            <person name="Benchimol M."/>
            <person name="Almeida L.G."/>
            <person name="Vasconcelos A.T."/>
            <person name="Perreira-Neves A."/>
            <person name="Rosa I.A."/>
            <person name="Tasca T."/>
            <person name="Bogo M.R."/>
            <person name="de Souza W."/>
        </authorList>
    </citation>
    <scope>NUCLEOTIDE SEQUENCE [LARGE SCALE GENOMIC DNA]</scope>
    <source>
        <strain evidence="11">K</strain>
    </source>
</reference>
<dbReference type="PROSITE" id="PS00089">
    <property type="entry name" value="RIBORED_LARGE"/>
    <property type="match status" value="1"/>
</dbReference>
<dbReference type="EMBL" id="MLAK01000712">
    <property type="protein sequence ID" value="OHT06896.1"/>
    <property type="molecule type" value="Genomic_DNA"/>
</dbReference>
<comment type="similarity">
    <text evidence="1 9">Belongs to the ribonucleoside diphosphate reductase large chain family.</text>
</comment>
<evidence type="ECO:0000256" key="7">
    <source>
        <dbReference type="ARBA" id="ARBA00023116"/>
    </source>
</evidence>
<evidence type="ECO:0000256" key="3">
    <source>
        <dbReference type="ARBA" id="ARBA00022533"/>
    </source>
</evidence>
<dbReference type="GO" id="GO:0005524">
    <property type="term" value="F:ATP binding"/>
    <property type="evidence" value="ECO:0007669"/>
    <property type="project" value="UniProtKB-UniRule"/>
</dbReference>
<dbReference type="Pfam" id="PF00317">
    <property type="entry name" value="Ribonuc_red_lgN"/>
    <property type="match status" value="1"/>
</dbReference>
<dbReference type="GeneID" id="94838777"/>
<keyword evidence="4 8" id="KW-0547">Nucleotide-binding</keyword>
<evidence type="ECO:0000256" key="9">
    <source>
        <dbReference type="RuleBase" id="RU003410"/>
    </source>
</evidence>
<proteinExistence type="inferred from homology"/>
<keyword evidence="5 8" id="KW-0067">ATP-binding</keyword>
<dbReference type="GO" id="GO:0004748">
    <property type="term" value="F:ribonucleoside-diphosphate reductase activity, thioredoxin disulfide as acceptor"/>
    <property type="evidence" value="ECO:0007669"/>
    <property type="project" value="UniProtKB-EC"/>
</dbReference>
<dbReference type="InterPro" id="IPR000788">
    <property type="entry name" value="RNR_lg_C"/>
</dbReference>
<dbReference type="GO" id="GO:0009263">
    <property type="term" value="P:deoxyribonucleotide biosynthetic process"/>
    <property type="evidence" value="ECO:0007669"/>
    <property type="project" value="UniProtKB-KW"/>
</dbReference>
<organism evidence="11 12">
    <name type="scientific">Tritrichomonas foetus</name>
    <dbReference type="NCBI Taxonomy" id="1144522"/>
    <lineage>
        <taxon>Eukaryota</taxon>
        <taxon>Metamonada</taxon>
        <taxon>Parabasalia</taxon>
        <taxon>Tritrichomonadida</taxon>
        <taxon>Tritrichomonadidae</taxon>
        <taxon>Tritrichomonas</taxon>
    </lineage>
</organism>
<evidence type="ECO:0000256" key="5">
    <source>
        <dbReference type="ARBA" id="ARBA00022840"/>
    </source>
</evidence>
<dbReference type="NCBIfam" id="TIGR02506">
    <property type="entry name" value="NrdE_NrdA"/>
    <property type="match status" value="1"/>
</dbReference>
<dbReference type="EC" id="1.17.4.1" evidence="2 9"/>
<dbReference type="UniPathway" id="UPA00326"/>
<keyword evidence="6 9" id="KW-0560">Oxidoreductase</keyword>
<dbReference type="Proteomes" id="UP000179807">
    <property type="component" value="Unassembled WGS sequence"/>
</dbReference>
<dbReference type="InterPro" id="IPR013509">
    <property type="entry name" value="RNR_lsu_N"/>
</dbReference>
<dbReference type="SUPFAM" id="SSF51998">
    <property type="entry name" value="PFL-like glycyl radical enzymes"/>
    <property type="match status" value="1"/>
</dbReference>
<dbReference type="GO" id="GO:0005971">
    <property type="term" value="C:ribonucleoside-diphosphate reductase complex"/>
    <property type="evidence" value="ECO:0007669"/>
    <property type="project" value="TreeGrafter"/>
</dbReference>